<dbReference type="Proteomes" id="UP001174136">
    <property type="component" value="Unassembled WGS sequence"/>
</dbReference>
<feature type="region of interest" description="Disordered" evidence="1">
    <location>
        <begin position="64"/>
        <end position="96"/>
    </location>
</feature>
<dbReference type="EMBL" id="JAOPHQ010000867">
    <property type="protein sequence ID" value="KAK0153101.1"/>
    <property type="molecule type" value="Genomic_DNA"/>
</dbReference>
<feature type="compositionally biased region" description="Polar residues" evidence="1">
    <location>
        <begin position="113"/>
        <end position="124"/>
    </location>
</feature>
<sequence>MIGGFQTLAKVFEHECFFLSEIKDEEIQTFLEQATVMDPRFKLKMDNDDAIWDRLKTTAVVETLTGAEEVPVPDTQSQRQDEEEEEYDEGHTVPVNHPKMALEELFGEEEQDMQQVAPQETQNIGERVDFEI</sequence>
<gene>
    <name evidence="2" type="ORF">N1851_005235</name>
</gene>
<reference evidence="2" key="1">
    <citation type="journal article" date="2023" name="Front. Mar. Sci.">
        <title>A new Merluccius polli reference genome to investigate the effects of global change in West African waters.</title>
        <authorList>
            <person name="Mateo J.L."/>
            <person name="Blanco-Fernandez C."/>
            <person name="Garcia-Vazquez E."/>
            <person name="Machado-Schiaffino G."/>
        </authorList>
    </citation>
    <scope>NUCLEOTIDE SEQUENCE</scope>
    <source>
        <strain evidence="2">C29</strain>
        <tissue evidence="2">Fin</tissue>
    </source>
</reference>
<proteinExistence type="predicted"/>
<protein>
    <submittedName>
        <fullName evidence="2">Uncharacterized protein</fullName>
    </submittedName>
</protein>
<keyword evidence="3" id="KW-1185">Reference proteome</keyword>
<evidence type="ECO:0000313" key="2">
    <source>
        <dbReference type="EMBL" id="KAK0153101.1"/>
    </source>
</evidence>
<comment type="caution">
    <text evidence="2">The sequence shown here is derived from an EMBL/GenBank/DDBJ whole genome shotgun (WGS) entry which is preliminary data.</text>
</comment>
<evidence type="ECO:0000256" key="1">
    <source>
        <dbReference type="SAM" id="MobiDB-lite"/>
    </source>
</evidence>
<organism evidence="2 3">
    <name type="scientific">Merluccius polli</name>
    <name type="common">Benguela hake</name>
    <name type="synonym">Merluccius cadenati</name>
    <dbReference type="NCBI Taxonomy" id="89951"/>
    <lineage>
        <taxon>Eukaryota</taxon>
        <taxon>Metazoa</taxon>
        <taxon>Chordata</taxon>
        <taxon>Craniata</taxon>
        <taxon>Vertebrata</taxon>
        <taxon>Euteleostomi</taxon>
        <taxon>Actinopterygii</taxon>
        <taxon>Neopterygii</taxon>
        <taxon>Teleostei</taxon>
        <taxon>Neoteleostei</taxon>
        <taxon>Acanthomorphata</taxon>
        <taxon>Zeiogadaria</taxon>
        <taxon>Gadariae</taxon>
        <taxon>Gadiformes</taxon>
        <taxon>Gadoidei</taxon>
        <taxon>Merlucciidae</taxon>
        <taxon>Merluccius</taxon>
    </lineage>
</organism>
<name>A0AA47N7Q0_MERPO</name>
<feature type="region of interest" description="Disordered" evidence="1">
    <location>
        <begin position="110"/>
        <end position="132"/>
    </location>
</feature>
<accession>A0AA47N7Q0</accession>
<evidence type="ECO:0000313" key="3">
    <source>
        <dbReference type="Proteomes" id="UP001174136"/>
    </source>
</evidence>
<dbReference type="AlphaFoldDB" id="A0AA47N7Q0"/>